<dbReference type="SUPFAM" id="SSF50129">
    <property type="entry name" value="GroES-like"/>
    <property type="match status" value="1"/>
</dbReference>
<evidence type="ECO:0000256" key="1">
    <source>
        <dbReference type="ARBA" id="ARBA00022723"/>
    </source>
</evidence>
<evidence type="ECO:0000256" key="3">
    <source>
        <dbReference type="ARBA" id="ARBA00023002"/>
    </source>
</evidence>
<evidence type="ECO:0000259" key="4">
    <source>
        <dbReference type="Pfam" id="PF08240"/>
    </source>
</evidence>
<dbReference type="Pfam" id="PF08240">
    <property type="entry name" value="ADH_N"/>
    <property type="match status" value="1"/>
</dbReference>
<dbReference type="InterPro" id="IPR011032">
    <property type="entry name" value="GroES-like_sf"/>
</dbReference>
<evidence type="ECO:0000313" key="5">
    <source>
        <dbReference type="Proteomes" id="UP000694845"/>
    </source>
</evidence>
<dbReference type="OMA" id="WIHCHAC"/>
<dbReference type="PANTHER" id="PTHR43401:SF2">
    <property type="entry name" value="L-THREONINE 3-DEHYDROGENASE"/>
    <property type="match status" value="1"/>
</dbReference>
<keyword evidence="2" id="KW-0862">Zinc</keyword>
<accession>A0A8B7ZMU9</accession>
<dbReference type="KEGG" id="aplc:110988012"/>
<dbReference type="OrthoDB" id="1879366at2759"/>
<organism evidence="5 6">
    <name type="scientific">Acanthaster planci</name>
    <name type="common">Crown-of-thorns starfish</name>
    <dbReference type="NCBI Taxonomy" id="133434"/>
    <lineage>
        <taxon>Eukaryota</taxon>
        <taxon>Metazoa</taxon>
        <taxon>Echinodermata</taxon>
        <taxon>Eleutherozoa</taxon>
        <taxon>Asterozoa</taxon>
        <taxon>Asteroidea</taxon>
        <taxon>Valvatacea</taxon>
        <taxon>Valvatida</taxon>
        <taxon>Acanthasteridae</taxon>
        <taxon>Acanthaster</taxon>
    </lineage>
</organism>
<name>A0A8B7ZMU9_ACAPL</name>
<dbReference type="Proteomes" id="UP000694845">
    <property type="component" value="Unplaced"/>
</dbReference>
<dbReference type="InterPro" id="IPR013154">
    <property type="entry name" value="ADH-like_N"/>
</dbReference>
<keyword evidence="5" id="KW-1185">Reference proteome</keyword>
<dbReference type="SUPFAM" id="SSF51735">
    <property type="entry name" value="NAD(P)-binding Rossmann-fold domains"/>
    <property type="match status" value="1"/>
</dbReference>
<dbReference type="GO" id="GO:0016491">
    <property type="term" value="F:oxidoreductase activity"/>
    <property type="evidence" value="ECO:0007669"/>
    <property type="project" value="UniProtKB-KW"/>
</dbReference>
<dbReference type="RefSeq" id="XP_022106933.1">
    <property type="nucleotide sequence ID" value="XM_022251241.1"/>
</dbReference>
<keyword evidence="1" id="KW-0479">Metal-binding</keyword>
<proteinExistence type="predicted"/>
<feature type="domain" description="Alcohol dehydrogenase-like N-terminal" evidence="4">
    <location>
        <begin position="27"/>
        <end position="153"/>
    </location>
</feature>
<dbReference type="Gene3D" id="3.40.50.720">
    <property type="entry name" value="NAD(P)-binding Rossmann-like Domain"/>
    <property type="match status" value="1"/>
</dbReference>
<reference evidence="6" key="1">
    <citation type="submission" date="2025-08" db="UniProtKB">
        <authorList>
            <consortium name="RefSeq"/>
        </authorList>
    </citation>
    <scope>IDENTIFICATION</scope>
</reference>
<evidence type="ECO:0000313" key="6">
    <source>
        <dbReference type="RefSeq" id="XP_022106933.1"/>
    </source>
</evidence>
<feature type="non-terminal residue" evidence="6">
    <location>
        <position position="244"/>
    </location>
</feature>
<dbReference type="Gene3D" id="3.90.180.10">
    <property type="entry name" value="Medium-chain alcohol dehydrogenases, catalytic domain"/>
    <property type="match status" value="1"/>
</dbReference>
<dbReference type="PROSITE" id="PS00059">
    <property type="entry name" value="ADH_ZINC"/>
    <property type="match status" value="1"/>
</dbReference>
<gene>
    <name evidence="6" type="primary">LOC110988012</name>
</gene>
<dbReference type="PANTHER" id="PTHR43401">
    <property type="entry name" value="L-THREONINE 3-DEHYDROGENASE"/>
    <property type="match status" value="1"/>
</dbReference>
<keyword evidence="3" id="KW-0560">Oxidoreductase</keyword>
<evidence type="ECO:0000256" key="2">
    <source>
        <dbReference type="ARBA" id="ARBA00022833"/>
    </source>
</evidence>
<dbReference type="InterPro" id="IPR036291">
    <property type="entry name" value="NAD(P)-bd_dom_sf"/>
</dbReference>
<dbReference type="InterPro" id="IPR050129">
    <property type="entry name" value="Zn_alcohol_dh"/>
</dbReference>
<protein>
    <submittedName>
        <fullName evidence="6">Uncharacterized protein LOC110988012</fullName>
    </submittedName>
</protein>
<dbReference type="GeneID" id="110988012"/>
<dbReference type="GO" id="GO:0008270">
    <property type="term" value="F:zinc ion binding"/>
    <property type="evidence" value="ECO:0007669"/>
    <property type="project" value="InterPro"/>
</dbReference>
<dbReference type="InterPro" id="IPR002328">
    <property type="entry name" value="ADH_Zn_CS"/>
</dbReference>
<sequence>MKCIRVTAPKEPLVFLDNEPIPEAPDNGAVVKISYGGMCHSDVHFWNGDENVGGGKGLPLFKYPCIPGHEIAGVLFSLGDSATKNNESGLKPGDRVVVYPWIHCHACSSCKAGHGEFCKDETLLRLTSIGLRRDGGFAQFVAVPDVLFVVPVPAPIPLPVACLLPCSGVTAYHAVEEGVEFVKNVTEITGGCSVLTIGAGGVGQWGIRLARAMYPPETQIMCAEIKKEALDEVAGRVRGVEPFL</sequence>
<dbReference type="AlphaFoldDB" id="A0A8B7ZMU9"/>